<evidence type="ECO:0000313" key="2">
    <source>
        <dbReference type="Proteomes" id="UP000324222"/>
    </source>
</evidence>
<dbReference type="AlphaFoldDB" id="A0A5B7ID27"/>
<organism evidence="1 2">
    <name type="scientific">Portunus trituberculatus</name>
    <name type="common">Swimming crab</name>
    <name type="synonym">Neptunus trituberculatus</name>
    <dbReference type="NCBI Taxonomy" id="210409"/>
    <lineage>
        <taxon>Eukaryota</taxon>
        <taxon>Metazoa</taxon>
        <taxon>Ecdysozoa</taxon>
        <taxon>Arthropoda</taxon>
        <taxon>Crustacea</taxon>
        <taxon>Multicrustacea</taxon>
        <taxon>Malacostraca</taxon>
        <taxon>Eumalacostraca</taxon>
        <taxon>Eucarida</taxon>
        <taxon>Decapoda</taxon>
        <taxon>Pleocyemata</taxon>
        <taxon>Brachyura</taxon>
        <taxon>Eubrachyura</taxon>
        <taxon>Portunoidea</taxon>
        <taxon>Portunidae</taxon>
        <taxon>Portuninae</taxon>
        <taxon>Portunus</taxon>
    </lineage>
</organism>
<sequence length="59" mass="6688">MQLFIIIVIRRSITRVPVGYLSVWKQKDLPYRDSPSAAKGFSRLLSVSGERQEADPTPL</sequence>
<gene>
    <name evidence="1" type="ORF">E2C01_073063</name>
</gene>
<dbReference type="EMBL" id="VSRR010048780">
    <property type="protein sequence ID" value="MPC78574.1"/>
    <property type="molecule type" value="Genomic_DNA"/>
</dbReference>
<accession>A0A5B7ID27</accession>
<comment type="caution">
    <text evidence="1">The sequence shown here is derived from an EMBL/GenBank/DDBJ whole genome shotgun (WGS) entry which is preliminary data.</text>
</comment>
<proteinExistence type="predicted"/>
<name>A0A5B7ID27_PORTR</name>
<reference evidence="1 2" key="1">
    <citation type="submission" date="2019-05" db="EMBL/GenBank/DDBJ databases">
        <title>Another draft genome of Portunus trituberculatus and its Hox gene families provides insights of decapod evolution.</title>
        <authorList>
            <person name="Jeong J.-H."/>
            <person name="Song I."/>
            <person name="Kim S."/>
            <person name="Choi T."/>
            <person name="Kim D."/>
            <person name="Ryu S."/>
            <person name="Kim W."/>
        </authorList>
    </citation>
    <scope>NUCLEOTIDE SEQUENCE [LARGE SCALE GENOMIC DNA]</scope>
    <source>
        <tissue evidence="1">Muscle</tissue>
    </source>
</reference>
<evidence type="ECO:0000313" key="1">
    <source>
        <dbReference type="EMBL" id="MPC78574.1"/>
    </source>
</evidence>
<protein>
    <submittedName>
        <fullName evidence="1">Uncharacterized protein</fullName>
    </submittedName>
</protein>
<dbReference type="Proteomes" id="UP000324222">
    <property type="component" value="Unassembled WGS sequence"/>
</dbReference>
<keyword evidence="2" id="KW-1185">Reference proteome</keyword>